<dbReference type="OrthoDB" id="242313at2"/>
<sequence>MAYDVYQPCPLCTDRKMKFCCAGIAEEMGKVAKLQESNQPRAALRILEKLAESNPDTIWNQATRASILLNEGDPQQAFEIMERLIRVDSKNLTVVALHAVTNFAAEGYDSARNSIWRAFHRCVESHADLISSLALGISAEFFAMRKFPASRQHLVLAMRFAPPEHRQDIFVRLLEFDGNSDVPYLLRGSHNLIEPVPDLSGEQADQAHKAYVLASFGVFGKSADRYEQLLGESVNAALAYNAALAHAWTGDESKAAELLHRAAGEESDFEVAAEYEALAQLFELSDEERLLPIRSQRFQCEGVSRLLTVLDDVDRVRRLPQPPQEERDDLPDAMFEVLDQPIPATDDAGQVALEDTPRVIAQVAVYDRSDNGAGIVILSGLSGTGFDSAAQLLGDADLPLNADGEAVDSGEGWPADLAALYWTPAFPEEMPVRKQRELEHHRYRKVVFEDWKDSPLHALDGKTPAVAAGDESMRARVVGAIHVLDAFCDRARYELDLDEFRTALGLPALERRAAASESLNSFSTLQLRRVPLAETDEKQLGLILNRALILRHRQMLYKVLGEALERPPADVDMVRIYQTMTDLCRDRGEVERALEMLSAGRDVSRAKKEEGFEEVFRWDMRELSLRMEDPKDPELPGLISRLRSYYGPKLPQFEDYLQQLIAAYKIDVGPSIVGKDEPDASSGGLWTPESAAEPKTGGGKLWVPGS</sequence>
<evidence type="ECO:0008006" key="4">
    <source>
        <dbReference type="Google" id="ProtNLM"/>
    </source>
</evidence>
<protein>
    <recommendedName>
        <fullName evidence="4">Tetratricopeptide repeat protein</fullName>
    </recommendedName>
</protein>
<feature type="region of interest" description="Disordered" evidence="1">
    <location>
        <begin position="675"/>
        <end position="706"/>
    </location>
</feature>
<dbReference type="SUPFAM" id="SSF48452">
    <property type="entry name" value="TPR-like"/>
    <property type="match status" value="1"/>
</dbReference>
<dbReference type="RefSeq" id="WP_145364918.1">
    <property type="nucleotide sequence ID" value="NZ_CP036268.1"/>
</dbReference>
<keyword evidence="3" id="KW-1185">Reference proteome</keyword>
<accession>A0A517R4Q8</accession>
<reference evidence="2 3" key="1">
    <citation type="submission" date="2019-02" db="EMBL/GenBank/DDBJ databases">
        <title>Deep-cultivation of Planctomycetes and their phenomic and genomic characterization uncovers novel biology.</title>
        <authorList>
            <person name="Wiegand S."/>
            <person name="Jogler M."/>
            <person name="Boedeker C."/>
            <person name="Pinto D."/>
            <person name="Vollmers J."/>
            <person name="Rivas-Marin E."/>
            <person name="Kohn T."/>
            <person name="Peeters S.H."/>
            <person name="Heuer A."/>
            <person name="Rast P."/>
            <person name="Oberbeckmann S."/>
            <person name="Bunk B."/>
            <person name="Jeske O."/>
            <person name="Meyerdierks A."/>
            <person name="Storesund J.E."/>
            <person name="Kallscheuer N."/>
            <person name="Luecker S."/>
            <person name="Lage O.M."/>
            <person name="Pohl T."/>
            <person name="Merkel B.J."/>
            <person name="Hornburger P."/>
            <person name="Mueller R.-W."/>
            <person name="Bruemmer F."/>
            <person name="Labrenz M."/>
            <person name="Spormann A.M."/>
            <person name="Op den Camp H."/>
            <person name="Overmann J."/>
            <person name="Amann R."/>
            <person name="Jetten M.S.M."/>
            <person name="Mascher T."/>
            <person name="Medema M.H."/>
            <person name="Devos D.P."/>
            <person name="Kaster A.-K."/>
            <person name="Ovreas L."/>
            <person name="Rohde M."/>
            <person name="Galperin M.Y."/>
            <person name="Jogler C."/>
        </authorList>
    </citation>
    <scope>NUCLEOTIDE SEQUENCE [LARGE SCALE GENOMIC DNA]</scope>
    <source>
        <strain evidence="2 3">Pan189</strain>
    </source>
</reference>
<evidence type="ECO:0000256" key="1">
    <source>
        <dbReference type="SAM" id="MobiDB-lite"/>
    </source>
</evidence>
<name>A0A517R4Q8_9PLAN</name>
<evidence type="ECO:0000313" key="2">
    <source>
        <dbReference type="EMBL" id="QDT38852.1"/>
    </source>
</evidence>
<proteinExistence type="predicted"/>
<gene>
    <name evidence="2" type="ORF">Pan189_32510</name>
</gene>
<dbReference type="Proteomes" id="UP000317318">
    <property type="component" value="Chromosome"/>
</dbReference>
<evidence type="ECO:0000313" key="3">
    <source>
        <dbReference type="Proteomes" id="UP000317318"/>
    </source>
</evidence>
<dbReference type="KEGG" id="svp:Pan189_32510"/>
<dbReference type="InterPro" id="IPR011990">
    <property type="entry name" value="TPR-like_helical_dom_sf"/>
</dbReference>
<organism evidence="2 3">
    <name type="scientific">Stratiformator vulcanicus</name>
    <dbReference type="NCBI Taxonomy" id="2527980"/>
    <lineage>
        <taxon>Bacteria</taxon>
        <taxon>Pseudomonadati</taxon>
        <taxon>Planctomycetota</taxon>
        <taxon>Planctomycetia</taxon>
        <taxon>Planctomycetales</taxon>
        <taxon>Planctomycetaceae</taxon>
        <taxon>Stratiformator</taxon>
    </lineage>
</organism>
<dbReference type="Gene3D" id="1.25.40.10">
    <property type="entry name" value="Tetratricopeptide repeat domain"/>
    <property type="match status" value="1"/>
</dbReference>
<dbReference type="EMBL" id="CP036268">
    <property type="protein sequence ID" value="QDT38852.1"/>
    <property type="molecule type" value="Genomic_DNA"/>
</dbReference>
<dbReference type="AlphaFoldDB" id="A0A517R4Q8"/>